<organism evidence="16 17">
    <name type="scientific">Methylomagnum ishizawai</name>
    <dbReference type="NCBI Taxonomy" id="1760988"/>
    <lineage>
        <taxon>Bacteria</taxon>
        <taxon>Pseudomonadati</taxon>
        <taxon>Pseudomonadota</taxon>
        <taxon>Gammaproteobacteria</taxon>
        <taxon>Methylococcales</taxon>
        <taxon>Methylococcaceae</taxon>
        <taxon>Methylomagnum</taxon>
    </lineage>
</organism>
<dbReference type="SUPFAM" id="SSF51690">
    <property type="entry name" value="Nicotinate/Quinolinate PRTase C-terminal domain-like"/>
    <property type="match status" value="1"/>
</dbReference>
<dbReference type="OrthoDB" id="9782546at2"/>
<dbReference type="Gene3D" id="3.20.20.70">
    <property type="entry name" value="Aldolase class I"/>
    <property type="match status" value="1"/>
</dbReference>
<evidence type="ECO:0000256" key="6">
    <source>
        <dbReference type="ARBA" id="ARBA00022642"/>
    </source>
</evidence>
<comment type="subunit">
    <text evidence="4">Hexamer formed by 3 homodimers.</text>
</comment>
<evidence type="ECO:0000256" key="7">
    <source>
        <dbReference type="ARBA" id="ARBA00022676"/>
    </source>
</evidence>
<dbReference type="RefSeq" id="WP_085215968.1">
    <property type="nucleotide sequence ID" value="NZ_FXAM01000001.1"/>
</dbReference>
<dbReference type="InterPro" id="IPR022412">
    <property type="entry name" value="Quinolinate_PRibosylTrfase_N"/>
</dbReference>
<dbReference type="InterPro" id="IPR004393">
    <property type="entry name" value="NadC"/>
</dbReference>
<keyword evidence="17" id="KW-1185">Reference proteome</keyword>
<feature type="binding site" evidence="13">
    <location>
        <begin position="238"/>
        <end position="240"/>
    </location>
    <ligand>
        <name>substrate</name>
    </ligand>
</feature>
<reference evidence="16 17" key="1">
    <citation type="submission" date="2016-12" db="EMBL/GenBank/DDBJ databases">
        <authorList>
            <person name="Song W.-J."/>
            <person name="Kurnit D.M."/>
        </authorList>
    </citation>
    <scope>NUCLEOTIDE SEQUENCE [LARGE SCALE GENOMIC DNA]</scope>
    <source>
        <strain evidence="16 17">175</strain>
    </source>
</reference>
<dbReference type="InterPro" id="IPR013785">
    <property type="entry name" value="Aldolase_TIM"/>
</dbReference>
<dbReference type="FunFam" id="3.20.20.70:FF:000030">
    <property type="entry name" value="Nicotinate-nucleotide pyrophosphorylase, carboxylating"/>
    <property type="match status" value="1"/>
</dbReference>
<dbReference type="EC" id="2.4.2.19" evidence="5"/>
<proteinExistence type="inferred from homology"/>
<evidence type="ECO:0000256" key="1">
    <source>
        <dbReference type="ARBA" id="ARBA00003237"/>
    </source>
</evidence>
<evidence type="ECO:0000256" key="3">
    <source>
        <dbReference type="ARBA" id="ARBA00009400"/>
    </source>
</evidence>
<dbReference type="InterPro" id="IPR002638">
    <property type="entry name" value="Quinolinate_PRibosylTrfase_C"/>
</dbReference>
<dbReference type="CDD" id="cd01572">
    <property type="entry name" value="QPRTase"/>
    <property type="match status" value="1"/>
</dbReference>
<evidence type="ECO:0000256" key="5">
    <source>
        <dbReference type="ARBA" id="ARBA00011944"/>
    </source>
</evidence>
<dbReference type="Pfam" id="PF02749">
    <property type="entry name" value="QRPTase_N"/>
    <property type="match status" value="1"/>
</dbReference>
<dbReference type="GO" id="GO:0034213">
    <property type="term" value="P:quinolinate catabolic process"/>
    <property type="evidence" value="ECO:0007669"/>
    <property type="project" value="TreeGrafter"/>
</dbReference>
<evidence type="ECO:0000256" key="2">
    <source>
        <dbReference type="ARBA" id="ARBA00004893"/>
    </source>
</evidence>
<keyword evidence="6" id="KW-0662">Pyridine nucleotide biosynthesis</keyword>
<dbReference type="Proteomes" id="UP000192923">
    <property type="component" value="Unassembled WGS sequence"/>
</dbReference>
<evidence type="ECO:0000313" key="17">
    <source>
        <dbReference type="Proteomes" id="UP000192923"/>
    </source>
</evidence>
<feature type="binding site" evidence="13">
    <location>
        <position position="215"/>
    </location>
    <ligand>
        <name>substrate</name>
    </ligand>
</feature>
<dbReference type="InterPro" id="IPR027277">
    <property type="entry name" value="NadC/ModD"/>
</dbReference>
<evidence type="ECO:0000256" key="11">
    <source>
        <dbReference type="ARBA" id="ARBA00069173"/>
    </source>
</evidence>
<dbReference type="InterPro" id="IPR036068">
    <property type="entry name" value="Nicotinate_pribotase-like_C"/>
</dbReference>
<dbReference type="GO" id="GO:0005737">
    <property type="term" value="C:cytoplasm"/>
    <property type="evidence" value="ECO:0007669"/>
    <property type="project" value="TreeGrafter"/>
</dbReference>
<dbReference type="UniPathway" id="UPA00253">
    <property type="reaction ID" value="UER00331"/>
</dbReference>
<dbReference type="GO" id="GO:0009435">
    <property type="term" value="P:NAD+ biosynthetic process"/>
    <property type="evidence" value="ECO:0007669"/>
    <property type="project" value="UniProtKB-UniPathway"/>
</dbReference>
<keyword evidence="8 12" id="KW-0808">Transferase</keyword>
<dbReference type="FunFam" id="3.90.1170.20:FF:000001">
    <property type="entry name" value="Nicotinate-nucleotide diphosphorylase (Carboxylating)"/>
    <property type="match status" value="1"/>
</dbReference>
<evidence type="ECO:0000256" key="10">
    <source>
        <dbReference type="ARBA" id="ARBA00047445"/>
    </source>
</evidence>
<comment type="function">
    <text evidence="1">Involved in the catabolism of quinolinic acid (QA).</text>
</comment>
<feature type="binding site" evidence="13">
    <location>
        <position position="155"/>
    </location>
    <ligand>
        <name>substrate</name>
    </ligand>
</feature>
<name>A0A1Y6D8U6_9GAMM</name>
<evidence type="ECO:0000256" key="13">
    <source>
        <dbReference type="PIRSR" id="PIRSR006250-1"/>
    </source>
</evidence>
<evidence type="ECO:0000259" key="14">
    <source>
        <dbReference type="Pfam" id="PF01729"/>
    </source>
</evidence>
<comment type="catalytic activity">
    <reaction evidence="10">
        <text>nicotinate beta-D-ribonucleotide + CO2 + diphosphate = quinolinate + 5-phospho-alpha-D-ribose 1-diphosphate + 2 H(+)</text>
        <dbReference type="Rhea" id="RHEA:12733"/>
        <dbReference type="ChEBI" id="CHEBI:15378"/>
        <dbReference type="ChEBI" id="CHEBI:16526"/>
        <dbReference type="ChEBI" id="CHEBI:29959"/>
        <dbReference type="ChEBI" id="CHEBI:33019"/>
        <dbReference type="ChEBI" id="CHEBI:57502"/>
        <dbReference type="ChEBI" id="CHEBI:58017"/>
        <dbReference type="EC" id="2.4.2.19"/>
    </reaction>
</comment>
<keyword evidence="7 12" id="KW-0328">Glycosyltransferase</keyword>
<feature type="binding site" evidence="13">
    <location>
        <begin position="259"/>
        <end position="261"/>
    </location>
    <ligand>
        <name>substrate</name>
    </ligand>
</feature>
<evidence type="ECO:0000259" key="15">
    <source>
        <dbReference type="Pfam" id="PF02749"/>
    </source>
</evidence>
<evidence type="ECO:0000256" key="9">
    <source>
        <dbReference type="ARBA" id="ARBA00033102"/>
    </source>
</evidence>
<comment type="pathway">
    <text evidence="2">Cofactor biosynthesis; NAD(+) biosynthesis; nicotinate D-ribonucleotide from quinolinate: step 1/1.</text>
</comment>
<dbReference type="SUPFAM" id="SSF54675">
    <property type="entry name" value="Nicotinate/Quinolinate PRTase N-terminal domain-like"/>
    <property type="match status" value="1"/>
</dbReference>
<sequence>MPYTASPAPADIARFLAEDVGGGDLTAAIIPAQTQASASVVTREPLVLCGRDGFAAVFAHLDSGVVVNWRIEEGGEAVAGTELCTLRGPARALLTGERTALNLLQTLSATATLARGYAQAVAGTQTKVLDTRKTLPGLREAQKYAVRVGGCHNHRIGLYDGILIKENHILAAGSIAQAVAAAKALDAGVMIEVEVEDLDELRQALDAGAPRILLDNFTLEAMRAAVAMTQGRAELEVSGNVTLEGLRAIAETGVDYVSVGALTKNVHAVDLSMRIVLGA</sequence>
<dbReference type="Pfam" id="PF01729">
    <property type="entry name" value="QRPTase_C"/>
    <property type="match status" value="1"/>
</dbReference>
<dbReference type="NCBIfam" id="TIGR00078">
    <property type="entry name" value="nadC"/>
    <property type="match status" value="1"/>
</dbReference>
<dbReference type="PIRSF" id="PIRSF006250">
    <property type="entry name" value="NadC_ModD"/>
    <property type="match status" value="1"/>
</dbReference>
<feature type="binding site" evidence="13">
    <location>
        <position position="194"/>
    </location>
    <ligand>
        <name>substrate</name>
    </ligand>
</feature>
<dbReference type="Gene3D" id="3.90.1170.20">
    <property type="entry name" value="Quinolinate phosphoribosyl transferase, N-terminal domain"/>
    <property type="match status" value="1"/>
</dbReference>
<evidence type="ECO:0000256" key="12">
    <source>
        <dbReference type="PIRNR" id="PIRNR006250"/>
    </source>
</evidence>
<feature type="binding site" evidence="13">
    <location>
        <position position="165"/>
    </location>
    <ligand>
        <name>substrate</name>
    </ligand>
</feature>
<dbReference type="InterPro" id="IPR037128">
    <property type="entry name" value="Quinolinate_PRibosylTase_N_sf"/>
</dbReference>
<evidence type="ECO:0000256" key="4">
    <source>
        <dbReference type="ARBA" id="ARBA00011218"/>
    </source>
</evidence>
<dbReference type="STRING" id="1760988.SAMN02949497_4572"/>
<feature type="binding site" evidence="13">
    <location>
        <begin position="131"/>
        <end position="133"/>
    </location>
    <ligand>
        <name>substrate</name>
    </ligand>
</feature>
<feature type="domain" description="Quinolinate phosphoribosyl transferase C-terminal" evidence="14">
    <location>
        <begin position="111"/>
        <end position="274"/>
    </location>
</feature>
<protein>
    <recommendedName>
        <fullName evidence="11">Probable nicotinate-nucleotide pyrophosphorylase [carboxylating]</fullName>
        <ecNumber evidence="5">2.4.2.19</ecNumber>
    </recommendedName>
    <alternativeName>
        <fullName evidence="9">Quinolinate phosphoribosyltransferase [decarboxylating]</fullName>
    </alternativeName>
</protein>
<feature type="domain" description="Quinolinate phosphoribosyl transferase N-terminal" evidence="15">
    <location>
        <begin position="25"/>
        <end position="108"/>
    </location>
</feature>
<evidence type="ECO:0000256" key="8">
    <source>
        <dbReference type="ARBA" id="ARBA00022679"/>
    </source>
</evidence>
<dbReference type="PANTHER" id="PTHR32179:SF3">
    <property type="entry name" value="NICOTINATE-NUCLEOTIDE PYROPHOSPHORYLASE [CARBOXYLATING]"/>
    <property type="match status" value="1"/>
</dbReference>
<dbReference type="AlphaFoldDB" id="A0A1Y6D8U6"/>
<gene>
    <name evidence="16" type="ORF">SAMN02949497_4572</name>
</gene>
<evidence type="ECO:0000313" key="16">
    <source>
        <dbReference type="EMBL" id="SMF97153.1"/>
    </source>
</evidence>
<comment type="similarity">
    <text evidence="3 12">Belongs to the NadC/ModD family.</text>
</comment>
<dbReference type="EMBL" id="FXAM01000001">
    <property type="protein sequence ID" value="SMF97153.1"/>
    <property type="molecule type" value="Genomic_DNA"/>
</dbReference>
<feature type="binding site" evidence="13">
    <location>
        <position position="98"/>
    </location>
    <ligand>
        <name>substrate</name>
    </ligand>
</feature>
<dbReference type="PANTHER" id="PTHR32179">
    <property type="entry name" value="NICOTINATE-NUCLEOTIDE PYROPHOSPHORYLASE [CARBOXYLATING]"/>
    <property type="match status" value="1"/>
</dbReference>
<dbReference type="GO" id="GO:0004514">
    <property type="term" value="F:nicotinate-nucleotide diphosphorylase (carboxylating) activity"/>
    <property type="evidence" value="ECO:0007669"/>
    <property type="project" value="UniProtKB-EC"/>
</dbReference>
<accession>A0A1Y6D8U6</accession>